<gene>
    <name evidence="4" type="ORF">SSA02_07560</name>
</gene>
<protein>
    <recommendedName>
        <fullName evidence="6">Glycosyl transferase family 1</fullName>
    </recommendedName>
</protein>
<dbReference type="SUPFAM" id="SSF53756">
    <property type="entry name" value="UDP-Glycosyltransferase/glycogen phosphorylase"/>
    <property type="match status" value="1"/>
</dbReference>
<evidence type="ECO:0000259" key="3">
    <source>
        <dbReference type="Pfam" id="PF13439"/>
    </source>
</evidence>
<feature type="domain" description="Glycosyltransferase subfamily 4-like N-terminal" evidence="3">
    <location>
        <begin position="17"/>
        <end position="196"/>
    </location>
</feature>
<dbReference type="OrthoDB" id="9801609at2"/>
<comment type="caution">
    <text evidence="4">The sequence shown here is derived from an EMBL/GenBank/DDBJ whole genome shotgun (WGS) entry which is preliminary data.</text>
</comment>
<keyword evidence="5" id="KW-1185">Reference proteome</keyword>
<dbReference type="PANTHER" id="PTHR46401">
    <property type="entry name" value="GLYCOSYLTRANSFERASE WBBK-RELATED"/>
    <property type="match status" value="1"/>
</dbReference>
<sequence length="386" mass="41707">MKICLDTRNTGRSGGTGIATYTRNVAAASLRAGHEVAWLEDGEDNLASPHSPGAKLQRQLRALSASRLARIQGARTHESSWLCPDLYRVAHVRFRQTGRLTRIRSVEKPDLVHWTTPLPLEWSETPGVVTIHDLIPILHPELTGIAPIHFGRMLRQCCAKARLIITVSEAVRRDVLAFDDLPPEKVVTLHQPVDLSAYPVEKVQAAPALVEPGGFVFFGALERRKNLVRLVRAWAASDTGRPLTLIGQPGLGADALFAELDRLGEKRDRIRIVPWSGRDSLLRTIGEARAVVFPSLAEGFGLPIIEAMALGTPVLTSIGHATEEIAGGSALLVDPHSTDSIQAGLEALAEDDALCGKLTQNGLVRADAFSPGRFSAGLDAAYKLAL</sequence>
<dbReference type="InterPro" id="IPR028098">
    <property type="entry name" value="Glyco_trans_4-like_N"/>
</dbReference>
<dbReference type="RefSeq" id="WP_147092518.1">
    <property type="nucleotide sequence ID" value="NZ_BJVC01000001.1"/>
</dbReference>
<dbReference type="Proteomes" id="UP000321405">
    <property type="component" value="Unassembled WGS sequence"/>
</dbReference>
<reference evidence="4 5" key="1">
    <citation type="submission" date="2019-07" db="EMBL/GenBank/DDBJ databases">
        <title>Whole genome shotgun sequence of Swaminathania salitolerans NBRC 104436.</title>
        <authorList>
            <person name="Hosoyama A."/>
            <person name="Uohara A."/>
            <person name="Ohji S."/>
            <person name="Ichikawa N."/>
        </authorList>
    </citation>
    <scope>NUCLEOTIDE SEQUENCE [LARGE SCALE GENOMIC DNA]</scope>
    <source>
        <strain evidence="4 5">NBRC 104436</strain>
    </source>
</reference>
<organism evidence="4 5">
    <name type="scientific">Swaminathania salitolerans</name>
    <dbReference type="NCBI Taxonomy" id="182838"/>
    <lineage>
        <taxon>Bacteria</taxon>
        <taxon>Pseudomonadati</taxon>
        <taxon>Pseudomonadota</taxon>
        <taxon>Alphaproteobacteria</taxon>
        <taxon>Acetobacterales</taxon>
        <taxon>Acetobacteraceae</taxon>
        <taxon>Swaminathania</taxon>
    </lineage>
</organism>
<dbReference type="Pfam" id="PF13439">
    <property type="entry name" value="Glyco_transf_4"/>
    <property type="match status" value="1"/>
</dbReference>
<dbReference type="AlphaFoldDB" id="A0A511BP14"/>
<name>A0A511BP14_9PROT</name>
<dbReference type="InterPro" id="IPR001296">
    <property type="entry name" value="Glyco_trans_1"/>
</dbReference>
<proteinExistence type="predicted"/>
<evidence type="ECO:0000256" key="1">
    <source>
        <dbReference type="ARBA" id="ARBA00022679"/>
    </source>
</evidence>
<feature type="domain" description="Glycosyl transferase family 1" evidence="2">
    <location>
        <begin position="215"/>
        <end position="362"/>
    </location>
</feature>
<dbReference type="GO" id="GO:0016757">
    <property type="term" value="F:glycosyltransferase activity"/>
    <property type="evidence" value="ECO:0007669"/>
    <property type="project" value="InterPro"/>
</dbReference>
<evidence type="ECO:0000313" key="4">
    <source>
        <dbReference type="EMBL" id="GEL01593.1"/>
    </source>
</evidence>
<dbReference type="CDD" id="cd03809">
    <property type="entry name" value="GT4_MtfB-like"/>
    <property type="match status" value="1"/>
</dbReference>
<evidence type="ECO:0000259" key="2">
    <source>
        <dbReference type="Pfam" id="PF00534"/>
    </source>
</evidence>
<dbReference type="EMBL" id="BJVC01000001">
    <property type="protein sequence ID" value="GEL01593.1"/>
    <property type="molecule type" value="Genomic_DNA"/>
</dbReference>
<evidence type="ECO:0000313" key="5">
    <source>
        <dbReference type="Proteomes" id="UP000321405"/>
    </source>
</evidence>
<evidence type="ECO:0008006" key="6">
    <source>
        <dbReference type="Google" id="ProtNLM"/>
    </source>
</evidence>
<dbReference type="Gene3D" id="3.40.50.2000">
    <property type="entry name" value="Glycogen Phosphorylase B"/>
    <property type="match status" value="2"/>
</dbReference>
<keyword evidence="1" id="KW-0808">Transferase</keyword>
<dbReference type="GO" id="GO:0009103">
    <property type="term" value="P:lipopolysaccharide biosynthetic process"/>
    <property type="evidence" value="ECO:0007669"/>
    <property type="project" value="TreeGrafter"/>
</dbReference>
<dbReference type="PANTHER" id="PTHR46401:SF2">
    <property type="entry name" value="GLYCOSYLTRANSFERASE WBBK-RELATED"/>
    <property type="match status" value="1"/>
</dbReference>
<accession>A0A511BP14</accession>
<dbReference type="Pfam" id="PF00534">
    <property type="entry name" value="Glycos_transf_1"/>
    <property type="match status" value="1"/>
</dbReference>